<organism evidence="4">
    <name type="scientific">hydrothermal vent metagenome</name>
    <dbReference type="NCBI Taxonomy" id="652676"/>
    <lineage>
        <taxon>unclassified sequences</taxon>
        <taxon>metagenomes</taxon>
        <taxon>ecological metagenomes</taxon>
    </lineage>
</organism>
<dbReference type="Pfam" id="PF13007">
    <property type="entry name" value="LZ_Tnp_IS66"/>
    <property type="match status" value="1"/>
</dbReference>
<reference evidence="4" key="1">
    <citation type="submission" date="2018-06" db="EMBL/GenBank/DDBJ databases">
        <authorList>
            <person name="Zhirakovskaya E."/>
        </authorList>
    </citation>
    <scope>NUCLEOTIDE SEQUENCE</scope>
</reference>
<feature type="domain" description="Transposase TnpC homeodomain" evidence="3">
    <location>
        <begin position="50"/>
        <end position="127"/>
    </location>
</feature>
<evidence type="ECO:0000259" key="3">
    <source>
        <dbReference type="Pfam" id="PF13007"/>
    </source>
</evidence>
<proteinExistence type="predicted"/>
<dbReference type="InterPro" id="IPR004291">
    <property type="entry name" value="Transposase_IS66_central"/>
</dbReference>
<dbReference type="PANTHER" id="PTHR33678:SF1">
    <property type="entry name" value="BLL1576 PROTEIN"/>
    <property type="match status" value="1"/>
</dbReference>
<gene>
    <name evidence="4" type="ORF">MNBD_GAMMA07-2776</name>
</gene>
<feature type="domain" description="Transposase IS66 central" evidence="2">
    <location>
        <begin position="198"/>
        <end position="256"/>
    </location>
</feature>
<feature type="compositionally biased region" description="Polar residues" evidence="1">
    <location>
        <begin position="96"/>
        <end position="107"/>
    </location>
</feature>
<dbReference type="Pfam" id="PF03050">
    <property type="entry name" value="DDE_Tnp_IS66"/>
    <property type="match status" value="1"/>
</dbReference>
<dbReference type="InterPro" id="IPR052344">
    <property type="entry name" value="Transposase-related"/>
</dbReference>
<dbReference type="InterPro" id="IPR024463">
    <property type="entry name" value="Transposase_TnpC_homeodom"/>
</dbReference>
<evidence type="ECO:0000256" key="1">
    <source>
        <dbReference type="SAM" id="MobiDB-lite"/>
    </source>
</evidence>
<dbReference type="AlphaFoldDB" id="A0A3B0X7B9"/>
<evidence type="ECO:0000259" key="2">
    <source>
        <dbReference type="Pfam" id="PF03050"/>
    </source>
</evidence>
<protein>
    <submittedName>
        <fullName evidence="4">Mobile element protein</fullName>
    </submittedName>
</protein>
<evidence type="ECO:0000313" key="4">
    <source>
        <dbReference type="EMBL" id="VAW52656.1"/>
    </source>
</evidence>
<name>A0A3B0X7B9_9ZZZZ</name>
<dbReference type="EMBL" id="UOFF01000003">
    <property type="protein sequence ID" value="VAW52656.1"/>
    <property type="molecule type" value="Genomic_DNA"/>
</dbReference>
<feature type="region of interest" description="Disordered" evidence="1">
    <location>
        <begin position="91"/>
        <end position="117"/>
    </location>
</feature>
<accession>A0A3B0X7B9</accession>
<dbReference type="PANTHER" id="PTHR33678">
    <property type="entry name" value="BLL1576 PROTEIN"/>
    <property type="match status" value="1"/>
</dbReference>
<sequence>MKTAVNSDKNQLQPLSAEVVDLRKTVTEKDQQLEIKTQQIEKKDQQIEQLLDYIQLLRQKQFGRSSEKVSKDQINLFDESELEHLLIEHDEGQPEATPSEQESSSQAPVKKQKPIRRPLPEHLKRIEKIIDVSDEEKSQMKDDWTLIGYETAEQLAVIPRQHYVIVTKRAKYAPNTENILGAEHGIITAARPEQILPKSIAHASVIADVITAKFVDGLPLYRQEKIYQRDGIELSQQTMSGWVIQLEEKLTPLMQA</sequence>